<dbReference type="Gene3D" id="3.30.1120.50">
    <property type="entry name" value="Pepsin inhibitor-3"/>
    <property type="match status" value="1"/>
</dbReference>
<dbReference type="Proteomes" id="UP000031036">
    <property type="component" value="Unassembled WGS sequence"/>
</dbReference>
<feature type="region of interest" description="Disordered" evidence="2">
    <location>
        <begin position="124"/>
        <end position="169"/>
    </location>
</feature>
<dbReference type="EMBL" id="JPKZ01000843">
    <property type="protein sequence ID" value="KHN85247.1"/>
    <property type="molecule type" value="Genomic_DNA"/>
</dbReference>
<name>A0A0B2VVB3_TOXCA</name>
<proteinExistence type="predicted"/>
<feature type="chain" id="PRO_5002080402" evidence="3">
    <location>
        <begin position="21"/>
        <end position="1958"/>
    </location>
</feature>
<feature type="compositionally biased region" description="Basic and acidic residues" evidence="2">
    <location>
        <begin position="1418"/>
        <end position="1431"/>
    </location>
</feature>
<feature type="compositionally biased region" description="Basic and acidic residues" evidence="2">
    <location>
        <begin position="1301"/>
        <end position="1326"/>
    </location>
</feature>
<feature type="compositionally biased region" description="Basic and acidic residues" evidence="2">
    <location>
        <begin position="1218"/>
        <end position="1238"/>
    </location>
</feature>
<organism evidence="4 5">
    <name type="scientific">Toxocara canis</name>
    <name type="common">Canine roundworm</name>
    <dbReference type="NCBI Taxonomy" id="6265"/>
    <lineage>
        <taxon>Eukaryota</taxon>
        <taxon>Metazoa</taxon>
        <taxon>Ecdysozoa</taxon>
        <taxon>Nematoda</taxon>
        <taxon>Chromadorea</taxon>
        <taxon>Rhabditida</taxon>
        <taxon>Spirurina</taxon>
        <taxon>Ascaridomorpha</taxon>
        <taxon>Ascaridoidea</taxon>
        <taxon>Toxocaridae</taxon>
        <taxon>Toxocara</taxon>
    </lineage>
</organism>
<feature type="region of interest" description="Disordered" evidence="2">
    <location>
        <begin position="1301"/>
        <end position="1400"/>
    </location>
</feature>
<sequence>MLLLLVTAGLLLNVVQKCDATTIFSSSNSQQNAIITSGNISCIVSNGELYVNGKHKGQLTTVQKEEFDKYTKGLDLWGTELHRCIQQEMEASMKRMMRIQKAISKIFDQDGLFSSHFTSFHNLIDDDEDSTNDTKSEHNKVVKRNRTAMSTNQSPHAKRQKLSSDADALSDGTIKGSAEEVKALQSCCLLCGCTSIALKPNAPRRKGRPISMRHRCTNCRKFTGDTFVQTTNGVYVVHKIDPKKYAYQRNELTEKDEGSGTTLMGTEGSSAEQSGERQPGLKAFDKSHVDEQKSEIGAGPRPLKIKIAGGRIVESSVEFEPQKFVVVDSIASGSKEEVSQLSDSLPPPGDEETACSEEAEVLAGSVDERVTVPSEIPENTNVATVSTREGSRRTRSARMNTLVAGATDASLETNTGGPQVRSFKMTAVVADDTSAHLTTVVDDREKFHCRDVAGPVVESASVLMAVSADTPPVADTSAIPELVKADPSVSVITSVNAPENGPSAKQGTSDAIVLDEKIESSARVELVPTTTAVNDAMILCAMKEDKQLRDNKMAIELAKTAEVVNGGTATTRRTCGGRRRRPLTMRKQTGGRISSARRASSSSAESDKEGSNEVSDNNSTKLQRIGSASDVGRCAPTTKKKDSMEKTGDALTNCKPSYERKATCSRNASSIIAIQVCEGKDDLKQQKLSKMSDQQAVSSSSSSSNTRLGCSPIKKLKKSDLMNVTITKPAPSKLISSAMQTVSDDTLKPSSKPLVCTSSQTSDGNLTEYVLDEWSRNDAFSFEGKDLHWTLRRLKMACVIMRAQKVEMEKLREKNRLLKELFNDAKRAVDELKKTFLSELSRIRGDVSSMSTEFRLYHLDLKRGCDTCAVKAKEDTQRFELVASKYEEDKRKLKEQFEAKEQELSVCRAIIDSKTRDLLVADRDLHLANERVISIQKKLEDKLFVATNTKCTSCSVFDKYRDVLTTQIADKTTALADANNVLNEVRVKLKKQERAARILSKENEKTKFERDAWMADSKRLENEVKSLRMRLGASGGEGSAVSMNNASTPSDSSGSAFRFSTDCRPTPGALEARDSPATSSSTSYMQSPIFAEKVVCPPPPEPPTFGKWSDCSKIKTTKQVIKPEALKNPRDTLPDSKCSTMRDTVIKPEALKNPRDTLPDSKCSTMRDTVNGPSYKKKCANERASNCERVHTNSSSNRVTSRNRVRDETLRMTMKRTRGTEEEARKERNKKRSPEKEASYSSKASPDAYLERRKPPSRASTLHGDNVSKVFAHIDEDGVTCSKGERGDRMKNNMKREVEGQKAYEGHEVGEECHSKSELKQSKDLVPKSVMGETKRKLSSPGRQPSLENLNSSQREYSRDKSGDERVDKMKMSIGGGKNRGDVRWGEEKGKTTHSARSSTKVALAGGALSRADIEAHKDGKMSAHTSERFSRSLSKKVSSVRHSHSPPFVHRSIWYRDRSRSPDSFRERRRYSLAAEMSLRSRLEMKEEMAWRTRENENDLAPWTRISEPDDVTFATDPFCSRQLATTSAEGSWSPRNEPSWRTSGGRFASDVDSPSRSLRGYRTPEPGRLDIDVDRRRVERDEHWRMMEDDFAHRRFLPRPVLDDAQLMSVASCSRTRSGSGGVWNGPVILPKRDALLPSSSPGYERRLSDVLLDPVLLEETVDFPSPRRPTTYNGPADGSRIRVEDIPWKTDWRREERWRDAVEWYTEAAEMSLRSRLEMKEEMAWRTRENENDLAPWTRISEPDDVTFATDPFCSRQLATTSAEGSWSPRNEPSWRTSGGRFASDVDSPSRSLRGYRTPEPGRLDIDVDRRRVERDEHWRMMEDDFAHRRFLPRPVLDDAQLMSVASCSRTRSGSGGVWNGPVILPKRDALLPSSSPGYERRLSDVLLDPVLLEETVDFPSPRRPTTYNGPADGSRIRVEDIPWKTDWRREERWRDAVEWYTEESDSRNLDRHWM</sequence>
<feature type="compositionally biased region" description="Polar residues" evidence="2">
    <location>
        <begin position="688"/>
        <end position="697"/>
    </location>
</feature>
<feature type="compositionally biased region" description="Basic and acidic residues" evidence="2">
    <location>
        <begin position="1379"/>
        <end position="1391"/>
    </location>
</feature>
<evidence type="ECO:0000256" key="1">
    <source>
        <dbReference type="SAM" id="Coils"/>
    </source>
</evidence>
<feature type="compositionally biased region" description="Polar residues" evidence="2">
    <location>
        <begin position="1041"/>
        <end position="1055"/>
    </location>
</feature>
<evidence type="ECO:0000313" key="5">
    <source>
        <dbReference type="Proteomes" id="UP000031036"/>
    </source>
</evidence>
<feature type="compositionally biased region" description="Basic and acidic residues" evidence="2">
    <location>
        <begin position="1356"/>
        <end position="1371"/>
    </location>
</feature>
<reference evidence="4 5" key="1">
    <citation type="submission" date="2014-11" db="EMBL/GenBank/DDBJ databases">
        <title>Genetic blueprint of the zoonotic pathogen Toxocara canis.</title>
        <authorList>
            <person name="Zhu X.-Q."/>
            <person name="Korhonen P.K."/>
            <person name="Cai H."/>
            <person name="Young N.D."/>
            <person name="Nejsum P."/>
            <person name="von Samson-Himmelstjerna G."/>
            <person name="Boag P.R."/>
            <person name="Tan P."/>
            <person name="Li Q."/>
            <person name="Min J."/>
            <person name="Yang Y."/>
            <person name="Wang X."/>
            <person name="Fang X."/>
            <person name="Hall R.S."/>
            <person name="Hofmann A."/>
            <person name="Sternberg P.W."/>
            <person name="Jex A.R."/>
            <person name="Gasser R.B."/>
        </authorList>
    </citation>
    <scope>NUCLEOTIDE SEQUENCE [LARGE SCALE GENOMIC DNA]</scope>
    <source>
        <strain evidence="4">PN_DK_2014</strain>
    </source>
</reference>
<feature type="compositionally biased region" description="Basic residues" evidence="2">
    <location>
        <begin position="575"/>
        <end position="584"/>
    </location>
</feature>
<feature type="region of interest" description="Disordered" evidence="2">
    <location>
        <begin position="251"/>
        <end position="280"/>
    </location>
</feature>
<feature type="region of interest" description="Disordered" evidence="2">
    <location>
        <begin position="1762"/>
        <end position="1802"/>
    </location>
</feature>
<feature type="region of interest" description="Disordered" evidence="2">
    <location>
        <begin position="1418"/>
        <end position="1443"/>
    </location>
</feature>
<feature type="compositionally biased region" description="Polar residues" evidence="2">
    <location>
        <begin position="1762"/>
        <end position="1780"/>
    </location>
</feature>
<feature type="region of interest" description="Disordered" evidence="2">
    <location>
        <begin position="1526"/>
        <end position="1566"/>
    </location>
</feature>
<keyword evidence="1" id="KW-0175">Coiled coil</keyword>
<feature type="coiled-coil region" evidence="1">
    <location>
        <begin position="975"/>
        <end position="1030"/>
    </location>
</feature>
<evidence type="ECO:0000256" key="3">
    <source>
        <dbReference type="SAM" id="SignalP"/>
    </source>
</evidence>
<feature type="coiled-coil region" evidence="1">
    <location>
        <begin position="801"/>
        <end position="835"/>
    </location>
</feature>
<feature type="coiled-coil region" evidence="1">
    <location>
        <begin position="876"/>
        <end position="903"/>
    </location>
</feature>
<protein>
    <submittedName>
        <fullName evidence="4">Uncharacterized protein</fullName>
    </submittedName>
</protein>
<accession>A0A0B2VVB3</accession>
<feature type="region of interest" description="Disordered" evidence="2">
    <location>
        <begin position="1033"/>
        <end position="1083"/>
    </location>
</feature>
<feature type="compositionally biased region" description="Polar residues" evidence="2">
    <location>
        <begin position="1526"/>
        <end position="1544"/>
    </location>
</feature>
<feature type="compositionally biased region" description="Polar residues" evidence="2">
    <location>
        <begin position="259"/>
        <end position="273"/>
    </location>
</feature>
<comment type="caution">
    <text evidence="4">The sequence shown here is derived from an EMBL/GenBank/DDBJ whole genome shotgun (WGS) entry which is preliminary data.</text>
</comment>
<dbReference type="OrthoDB" id="5878038at2759"/>
<feature type="compositionally biased region" description="Low complexity" evidence="2">
    <location>
        <begin position="1192"/>
        <end position="1202"/>
    </location>
</feature>
<feature type="signal peptide" evidence="3">
    <location>
        <begin position="1"/>
        <end position="20"/>
    </location>
</feature>
<feature type="region of interest" description="Disordered" evidence="2">
    <location>
        <begin position="1190"/>
        <end position="1265"/>
    </location>
</feature>
<evidence type="ECO:0000256" key="2">
    <source>
        <dbReference type="SAM" id="MobiDB-lite"/>
    </source>
</evidence>
<feature type="region of interest" description="Disordered" evidence="2">
    <location>
        <begin position="688"/>
        <end position="709"/>
    </location>
</feature>
<feature type="compositionally biased region" description="Polar residues" evidence="2">
    <location>
        <begin position="612"/>
        <end position="622"/>
    </location>
</feature>
<keyword evidence="5" id="KW-1185">Reference proteome</keyword>
<dbReference type="InterPro" id="IPR038412">
    <property type="entry name" value="Pepsin-I3_sf"/>
</dbReference>
<evidence type="ECO:0000313" key="4">
    <source>
        <dbReference type="EMBL" id="KHN85247.1"/>
    </source>
</evidence>
<feature type="compositionally biased region" description="Low complexity" evidence="2">
    <location>
        <begin position="592"/>
        <end position="604"/>
    </location>
</feature>
<feature type="compositionally biased region" description="Polar residues" evidence="2">
    <location>
        <begin position="1341"/>
        <end position="1355"/>
    </location>
</feature>
<feature type="region of interest" description="Disordered" evidence="2">
    <location>
        <begin position="568"/>
        <end position="652"/>
    </location>
</feature>
<feature type="compositionally biased region" description="Basic and acidic residues" evidence="2">
    <location>
        <begin position="639"/>
        <end position="648"/>
    </location>
</feature>
<keyword evidence="3" id="KW-0732">Signal</keyword>
<gene>
    <name evidence="4" type="ORF">Tcan_04168</name>
</gene>